<evidence type="ECO:0000256" key="1">
    <source>
        <dbReference type="ARBA" id="ARBA00001946"/>
    </source>
</evidence>
<dbReference type="InterPro" id="IPR040442">
    <property type="entry name" value="Pyrv_kinase-like_dom_sf"/>
</dbReference>
<feature type="binding site" evidence="6">
    <location>
        <position position="128"/>
    </location>
    <ligand>
        <name>Mg(2+)</name>
        <dbReference type="ChEBI" id="CHEBI:18420"/>
    </ligand>
</feature>
<comment type="caution">
    <text evidence="8">The sequence shown here is derived from an EMBL/GenBank/DDBJ whole genome shotgun (WGS) entry which is preliminary data.</text>
</comment>
<comment type="cofactor">
    <cofactor evidence="1">
        <name>Mg(2+)</name>
        <dbReference type="ChEBI" id="CHEBI:18420"/>
    </cofactor>
</comment>
<dbReference type="PIRSF" id="PIRSF015582">
    <property type="entry name" value="Cit_lyase_B"/>
    <property type="match status" value="1"/>
</dbReference>
<dbReference type="EMBL" id="JXTP01000063">
    <property type="protein sequence ID" value="KIU26741.1"/>
    <property type="molecule type" value="Genomic_DNA"/>
</dbReference>
<dbReference type="Pfam" id="PF03328">
    <property type="entry name" value="HpcH_HpaI"/>
    <property type="match status" value="1"/>
</dbReference>
<feature type="domain" description="HpcH/HpaI aldolase/citrate lyase" evidence="7">
    <location>
        <begin position="13"/>
        <end position="225"/>
    </location>
</feature>
<dbReference type="Proteomes" id="UP000033203">
    <property type="component" value="Unassembled WGS sequence"/>
</dbReference>
<evidence type="ECO:0000256" key="5">
    <source>
        <dbReference type="PIRSR" id="PIRSR015582-1"/>
    </source>
</evidence>
<evidence type="ECO:0000256" key="4">
    <source>
        <dbReference type="ARBA" id="ARBA00022842"/>
    </source>
</evidence>
<evidence type="ECO:0000259" key="7">
    <source>
        <dbReference type="Pfam" id="PF03328"/>
    </source>
</evidence>
<evidence type="ECO:0000256" key="2">
    <source>
        <dbReference type="ARBA" id="ARBA00005568"/>
    </source>
</evidence>
<accession>A0A0D1MGJ3</accession>
<proteinExistence type="inferred from homology"/>
<dbReference type="PANTHER" id="PTHR32308:SF10">
    <property type="entry name" value="CITRATE LYASE SUBUNIT BETA"/>
    <property type="match status" value="1"/>
</dbReference>
<keyword evidence="4 6" id="KW-0460">Magnesium</keyword>
<sequence>MTDHPTGRALRRRSVLFMPASNPRAMAKARDLACDAVILDLEDAVAPEAKDVARTAALAVAAEGFGGRACAVRMNALDTPWGADDAAALAAAPGVAAVVVPKVGSAADLAAVRAALGADGPPIWAMIETCGAVLRLPEIVGAAAATRTELLIAGTNDLAKEMRCRVDGGRTALVPALVQLVIAGRAAGLVVLDGVYNAFRDTEGFAAECEQGAMLGFDGKTLIHPVQVDTANAAFAPSADAVAWAARVVAAFAAPEAAGKGAIPLDGAMVERLHLAEAERVLALVDAGAG</sequence>
<name>A0A0D1MGJ3_9SPHN</name>
<evidence type="ECO:0000256" key="6">
    <source>
        <dbReference type="PIRSR" id="PIRSR015582-2"/>
    </source>
</evidence>
<evidence type="ECO:0000313" key="8">
    <source>
        <dbReference type="EMBL" id="KIU26741.1"/>
    </source>
</evidence>
<dbReference type="SUPFAM" id="SSF51621">
    <property type="entry name" value="Phosphoenolpyruvate/pyruvate domain"/>
    <property type="match status" value="1"/>
</dbReference>
<feature type="binding site" evidence="6">
    <location>
        <position position="157"/>
    </location>
    <ligand>
        <name>Mg(2+)</name>
        <dbReference type="ChEBI" id="CHEBI:18420"/>
    </ligand>
</feature>
<dbReference type="GO" id="GO:0003824">
    <property type="term" value="F:catalytic activity"/>
    <property type="evidence" value="ECO:0007669"/>
    <property type="project" value="InterPro"/>
</dbReference>
<dbReference type="InterPro" id="IPR005000">
    <property type="entry name" value="Aldolase/citrate-lyase_domain"/>
</dbReference>
<keyword evidence="3 6" id="KW-0479">Metal-binding</keyword>
<organism evidence="8 9">
    <name type="scientific">Sphingomonas melonis</name>
    <dbReference type="NCBI Taxonomy" id="152682"/>
    <lineage>
        <taxon>Bacteria</taxon>
        <taxon>Pseudomonadati</taxon>
        <taxon>Pseudomonadota</taxon>
        <taxon>Alphaproteobacteria</taxon>
        <taxon>Sphingomonadales</taxon>
        <taxon>Sphingomonadaceae</taxon>
        <taxon>Sphingomonas</taxon>
    </lineage>
</organism>
<dbReference type="GO" id="GO:0000287">
    <property type="term" value="F:magnesium ion binding"/>
    <property type="evidence" value="ECO:0007669"/>
    <property type="project" value="TreeGrafter"/>
</dbReference>
<dbReference type="PATRIC" id="fig|1549858.7.peg.3124"/>
<dbReference type="AlphaFoldDB" id="A0A0D1MGJ3"/>
<dbReference type="PANTHER" id="PTHR32308">
    <property type="entry name" value="LYASE BETA SUBUNIT, PUTATIVE (AFU_ORTHOLOGUE AFUA_4G13030)-RELATED"/>
    <property type="match status" value="1"/>
</dbReference>
<reference evidence="8 9" key="1">
    <citation type="submission" date="2015-01" db="EMBL/GenBank/DDBJ databases">
        <title>Genome of Sphingomonas taxi strain 30a.</title>
        <authorList>
            <person name="Eevers N."/>
            <person name="Van Hamme J."/>
            <person name="Bottos E."/>
            <person name="Weyens N."/>
            <person name="Vangronsveld J."/>
        </authorList>
    </citation>
    <scope>NUCLEOTIDE SEQUENCE [LARGE SCALE GENOMIC DNA]</scope>
    <source>
        <strain evidence="8 9">30a</strain>
    </source>
</reference>
<protein>
    <submittedName>
        <fullName evidence="8">Malyl-CoA thiolesterase</fullName>
    </submittedName>
</protein>
<dbReference type="InterPro" id="IPR015813">
    <property type="entry name" value="Pyrv/PenolPyrv_kinase-like_dom"/>
</dbReference>
<evidence type="ECO:0000313" key="9">
    <source>
        <dbReference type="Proteomes" id="UP000033203"/>
    </source>
</evidence>
<evidence type="ECO:0000256" key="3">
    <source>
        <dbReference type="ARBA" id="ARBA00022723"/>
    </source>
</evidence>
<comment type="similarity">
    <text evidence="2">Belongs to the HpcH/HpaI aldolase family.</text>
</comment>
<dbReference type="InterPro" id="IPR011206">
    <property type="entry name" value="Citrate_lyase_beta/mcl1/mcl2"/>
</dbReference>
<feature type="binding site" evidence="5">
    <location>
        <position position="128"/>
    </location>
    <ligand>
        <name>substrate</name>
    </ligand>
</feature>
<gene>
    <name evidence="8" type="ORF">SR41_13050</name>
</gene>
<dbReference type="Gene3D" id="3.20.20.60">
    <property type="entry name" value="Phosphoenolpyruvate-binding domains"/>
    <property type="match status" value="1"/>
</dbReference>
<feature type="binding site" evidence="5">
    <location>
        <position position="73"/>
    </location>
    <ligand>
        <name>substrate</name>
    </ligand>
</feature>
<dbReference type="GO" id="GO:0006107">
    <property type="term" value="P:oxaloacetate metabolic process"/>
    <property type="evidence" value="ECO:0007669"/>
    <property type="project" value="TreeGrafter"/>
</dbReference>